<feature type="domain" description="DUF7587" evidence="1">
    <location>
        <begin position="37"/>
        <end position="170"/>
    </location>
</feature>
<evidence type="ECO:0000313" key="3">
    <source>
        <dbReference type="Proteomes" id="UP000184383"/>
    </source>
</evidence>
<name>A0A1L9S1C6_ASPWE</name>
<sequence>MSIEDLTSGVRDVSMNDEPELPECLLFKPQKDTFDNVPRYLFRAVFPFSKGQTNERWVRSEAACQNNPSSLKDIFSSFYDGEQQDVAYTLNQHLRWWEKHKANDNFVSWTSSLLFALQYIHYRHIKDRCSLSDVKLYVVDTEQFERGAFIRDKDIMEPFLGLDDPGFRYNLEKMWRLRNKPTWYFGEYLSQGSMKIAGKCQVVSAEAVLGENRLGHVQPHFQQMPKNPDWAREVDWLRKSIWGNPPLSPLSSEEVHDAKMVVEQLTDQFDHGWKLPMAIYFWALTGETLCDAHQPFFDIFESIYRLEKKNGRPSPFKVIAPDTMPELKFVKDVADNFYGRAEARYAIST</sequence>
<dbReference type="Proteomes" id="UP000184383">
    <property type="component" value="Unassembled WGS sequence"/>
</dbReference>
<accession>A0A1L9S1C6</accession>
<dbReference type="InterPro" id="IPR056009">
    <property type="entry name" value="DUF7587"/>
</dbReference>
<protein>
    <recommendedName>
        <fullName evidence="1">DUF7587 domain-containing protein</fullName>
    </recommendedName>
</protein>
<dbReference type="STRING" id="1073089.A0A1L9S1C6"/>
<dbReference type="Pfam" id="PF24494">
    <property type="entry name" value="DUF7587"/>
    <property type="match status" value="1"/>
</dbReference>
<dbReference type="VEuPathDB" id="FungiDB:ASPWEDRAFT_23054"/>
<gene>
    <name evidence="2" type="ORF">ASPWEDRAFT_23054</name>
</gene>
<proteinExistence type="predicted"/>
<dbReference type="EMBL" id="KV878209">
    <property type="protein sequence ID" value="OJJ40923.1"/>
    <property type="molecule type" value="Genomic_DNA"/>
</dbReference>
<keyword evidence="3" id="KW-1185">Reference proteome</keyword>
<dbReference type="OrthoDB" id="4152607at2759"/>
<dbReference type="RefSeq" id="XP_040694599.1">
    <property type="nucleotide sequence ID" value="XM_040832439.1"/>
</dbReference>
<evidence type="ECO:0000313" key="2">
    <source>
        <dbReference type="EMBL" id="OJJ40923.1"/>
    </source>
</evidence>
<reference evidence="3" key="1">
    <citation type="journal article" date="2017" name="Genome Biol.">
        <title>Comparative genomics reveals high biological diversity and specific adaptations in the industrially and medically important fungal genus Aspergillus.</title>
        <authorList>
            <person name="de Vries R.P."/>
            <person name="Riley R."/>
            <person name="Wiebenga A."/>
            <person name="Aguilar-Osorio G."/>
            <person name="Amillis S."/>
            <person name="Uchima C.A."/>
            <person name="Anderluh G."/>
            <person name="Asadollahi M."/>
            <person name="Askin M."/>
            <person name="Barry K."/>
            <person name="Battaglia E."/>
            <person name="Bayram O."/>
            <person name="Benocci T."/>
            <person name="Braus-Stromeyer S.A."/>
            <person name="Caldana C."/>
            <person name="Canovas D."/>
            <person name="Cerqueira G.C."/>
            <person name="Chen F."/>
            <person name="Chen W."/>
            <person name="Choi C."/>
            <person name="Clum A."/>
            <person name="Dos Santos R.A."/>
            <person name="Damasio A.R."/>
            <person name="Diallinas G."/>
            <person name="Emri T."/>
            <person name="Fekete E."/>
            <person name="Flipphi M."/>
            <person name="Freyberg S."/>
            <person name="Gallo A."/>
            <person name="Gournas C."/>
            <person name="Habgood R."/>
            <person name="Hainaut M."/>
            <person name="Harispe M.L."/>
            <person name="Henrissat B."/>
            <person name="Hilden K.S."/>
            <person name="Hope R."/>
            <person name="Hossain A."/>
            <person name="Karabika E."/>
            <person name="Karaffa L."/>
            <person name="Karanyi Z."/>
            <person name="Krasevec N."/>
            <person name="Kuo A."/>
            <person name="Kusch H."/>
            <person name="LaButti K."/>
            <person name="Lagendijk E.L."/>
            <person name="Lapidus A."/>
            <person name="Levasseur A."/>
            <person name="Lindquist E."/>
            <person name="Lipzen A."/>
            <person name="Logrieco A.F."/>
            <person name="MacCabe A."/>
            <person name="Maekelae M.R."/>
            <person name="Malavazi I."/>
            <person name="Melin P."/>
            <person name="Meyer V."/>
            <person name="Mielnichuk N."/>
            <person name="Miskei M."/>
            <person name="Molnar A.P."/>
            <person name="Mule G."/>
            <person name="Ngan C.Y."/>
            <person name="Orejas M."/>
            <person name="Orosz E."/>
            <person name="Ouedraogo J.P."/>
            <person name="Overkamp K.M."/>
            <person name="Park H.-S."/>
            <person name="Perrone G."/>
            <person name="Piumi F."/>
            <person name="Punt P.J."/>
            <person name="Ram A.F."/>
            <person name="Ramon A."/>
            <person name="Rauscher S."/>
            <person name="Record E."/>
            <person name="Riano-Pachon D.M."/>
            <person name="Robert V."/>
            <person name="Roehrig J."/>
            <person name="Ruller R."/>
            <person name="Salamov A."/>
            <person name="Salih N.S."/>
            <person name="Samson R.A."/>
            <person name="Sandor E."/>
            <person name="Sanguinetti M."/>
            <person name="Schuetze T."/>
            <person name="Sepcic K."/>
            <person name="Shelest E."/>
            <person name="Sherlock G."/>
            <person name="Sophianopoulou V."/>
            <person name="Squina F.M."/>
            <person name="Sun H."/>
            <person name="Susca A."/>
            <person name="Todd R.B."/>
            <person name="Tsang A."/>
            <person name="Unkles S.E."/>
            <person name="van de Wiele N."/>
            <person name="van Rossen-Uffink D."/>
            <person name="Oliveira J.V."/>
            <person name="Vesth T.C."/>
            <person name="Visser J."/>
            <person name="Yu J.-H."/>
            <person name="Zhou M."/>
            <person name="Andersen M.R."/>
            <person name="Archer D.B."/>
            <person name="Baker S.E."/>
            <person name="Benoit I."/>
            <person name="Brakhage A.A."/>
            <person name="Braus G.H."/>
            <person name="Fischer R."/>
            <person name="Frisvad J.C."/>
            <person name="Goldman G.H."/>
            <person name="Houbraken J."/>
            <person name="Oakley B."/>
            <person name="Pocsi I."/>
            <person name="Scazzocchio C."/>
            <person name="Seiboth B."/>
            <person name="vanKuyk P.A."/>
            <person name="Wortman J."/>
            <person name="Dyer P.S."/>
            <person name="Grigoriev I.V."/>
        </authorList>
    </citation>
    <scope>NUCLEOTIDE SEQUENCE [LARGE SCALE GENOMIC DNA]</scope>
    <source>
        <strain evidence="3">DTO 134E9</strain>
    </source>
</reference>
<dbReference type="GeneID" id="63748287"/>
<organism evidence="2 3">
    <name type="scientific">Aspergillus wentii DTO 134E9</name>
    <dbReference type="NCBI Taxonomy" id="1073089"/>
    <lineage>
        <taxon>Eukaryota</taxon>
        <taxon>Fungi</taxon>
        <taxon>Dikarya</taxon>
        <taxon>Ascomycota</taxon>
        <taxon>Pezizomycotina</taxon>
        <taxon>Eurotiomycetes</taxon>
        <taxon>Eurotiomycetidae</taxon>
        <taxon>Eurotiales</taxon>
        <taxon>Aspergillaceae</taxon>
        <taxon>Aspergillus</taxon>
        <taxon>Aspergillus subgen. Cremei</taxon>
    </lineage>
</organism>
<evidence type="ECO:0000259" key="1">
    <source>
        <dbReference type="Pfam" id="PF24494"/>
    </source>
</evidence>
<dbReference type="AlphaFoldDB" id="A0A1L9S1C6"/>